<dbReference type="Proteomes" id="UP000464954">
    <property type="component" value="Chromosome"/>
</dbReference>
<dbReference type="EMBL" id="CP047593">
    <property type="protein sequence ID" value="QHI70622.1"/>
    <property type="molecule type" value="Genomic_DNA"/>
</dbReference>
<feature type="chain" id="PRO_5026895880" evidence="1">
    <location>
        <begin position="24"/>
        <end position="1067"/>
    </location>
</feature>
<evidence type="ECO:0000313" key="3">
    <source>
        <dbReference type="Proteomes" id="UP000464954"/>
    </source>
</evidence>
<feature type="signal peptide" evidence="1">
    <location>
        <begin position="1"/>
        <end position="23"/>
    </location>
</feature>
<sequence length="1067" mass="113047">MKSMFSKWFAALIAVLCTFSASAQIVVSGSADHYQSSNLDSNTISAFETAAGNNRKLVLVATWEGNAIGITNISYGSQTFSEAYSVANSHRMVSIWYLDAPDIGTQDIVAQWNGADTTRIGVLSLQNAAPGGPLLTDSEADSLSIDVTTTVSNTFVLGVYNENNGGIAVSSTSFSNILYTGASGSCEVLAGYHNEASPGLKSYSFTADTYQCIIGVVGFQEAPPSSTLAVDFGGDYRDSNVSLDETLDYETGDFDFGTAGEDRRGYRDISSAFYTIVPSGGTGAPGDTKTFYAGAQIANFGSLTDSALGLYRYSASADSLQVTSDVGTSNMGLVFTPYVKKVDFLSGLNDNSYVLSFENTADSVSFTLQQFAEGDTARVLVQSGSDWYVSGSGLVNENAGAVSFNGYAETWYPYNPAINLFLNTSSLGSGVAGSELTDIQAFGVLMQGLHFNGTSQHAANFQITEMSANMVQSEAPSTKAIDFGGDYNDLNQTSNGESLTVALGDYEFGVNAIDDYAAQREITDAFVTIDNVNGLTNKTITFFGGAQYVNFDNAVTAPVVEQINYKWRGASDALQMVFDANATADSGMAFAPYVKKANFLNGFNSATQTLGFEDSASSVAFVVDGDAGMARALVQDGSDWYVSAATVASGSFNVNGYTETWYPYDPSENLFCDESNLGAGVAGSTLTDIQAAGVLMQRMHFDATANPTFRFASMVLKVAETELATVDSQITDDFNRTGTAWSSNGADIRSDWVVPGTNLWRINGSKLEAGVANNTYDTPIIYNTSLQISSADGASFTMSADVTAATNEQWCGVVFNYQNPSNYCLARIKTGNPSYHYIAVVDGANADTSLNNASANFDARTAYTFRVSGAGTGYSIEITEAGSSTVLNPETAWSPSVTLSDGYAGLLAPDSNLDLEVVPNVIFDNFALTVRLPKAPSTFEGWIGEYSVGSQTNLLDDFDGDGMDNLTEYALGGNPEAADVGSVLPLAAVDSDSGLFVYVYERRTDATDRGLTYTVKTDTDLSANTWTTNGVSETGVGVSAAGFESVTNTVSADSDAKFLRLQVEKAE</sequence>
<name>A0A6P1M9B4_9BACT</name>
<protein>
    <submittedName>
        <fullName evidence="2">Uncharacterized protein</fullName>
    </submittedName>
</protein>
<gene>
    <name evidence="2" type="ORF">GT409_14630</name>
</gene>
<dbReference type="KEGG" id="taer:GT409_14630"/>
<organism evidence="2 3">
    <name type="scientific">Tichowtungia aerotolerans</name>
    <dbReference type="NCBI Taxonomy" id="2697043"/>
    <lineage>
        <taxon>Bacteria</taxon>
        <taxon>Pseudomonadati</taxon>
        <taxon>Kiritimatiellota</taxon>
        <taxon>Tichowtungiia</taxon>
        <taxon>Tichowtungiales</taxon>
        <taxon>Tichowtungiaceae</taxon>
        <taxon>Tichowtungia</taxon>
    </lineage>
</organism>
<accession>A0A6P1M9B4</accession>
<dbReference type="RefSeq" id="WP_160629796.1">
    <property type="nucleotide sequence ID" value="NZ_CP047593.1"/>
</dbReference>
<reference evidence="2 3" key="1">
    <citation type="submission" date="2020-01" db="EMBL/GenBank/DDBJ databases">
        <title>Ponticoccus aerotolerans gen. nov., sp. nov., an anaerobic bacterium and proposal of Ponticoccusceae fam. nov., Ponticoccusles ord. nov. and Ponticoccuse classis nov. in the phylum Kiritimatiellaeota.</title>
        <authorList>
            <person name="Zhou L.Y."/>
            <person name="Du Z.J."/>
        </authorList>
    </citation>
    <scope>NUCLEOTIDE SEQUENCE [LARGE SCALE GENOMIC DNA]</scope>
    <source>
        <strain evidence="2 3">S-5007</strain>
    </source>
</reference>
<evidence type="ECO:0000256" key="1">
    <source>
        <dbReference type="SAM" id="SignalP"/>
    </source>
</evidence>
<dbReference type="AlphaFoldDB" id="A0A6P1M9B4"/>
<proteinExistence type="predicted"/>
<keyword evidence="3" id="KW-1185">Reference proteome</keyword>
<evidence type="ECO:0000313" key="2">
    <source>
        <dbReference type="EMBL" id="QHI70622.1"/>
    </source>
</evidence>
<keyword evidence="1" id="KW-0732">Signal</keyword>